<comment type="subunit">
    <text evidence="8">Part of the 50S ribosomal subunit.</text>
</comment>
<accession>G8R2L3</accession>
<dbReference type="STRING" id="926562.Oweho_3070"/>
<dbReference type="GO" id="GO:0005840">
    <property type="term" value="C:ribosome"/>
    <property type="evidence" value="ECO:0007669"/>
    <property type="project" value="UniProtKB-KW"/>
</dbReference>
<dbReference type="OrthoDB" id="9807419at2"/>
<evidence type="ECO:0000256" key="2">
    <source>
        <dbReference type="ARBA" id="ARBA00022730"/>
    </source>
</evidence>
<dbReference type="GO" id="GO:0003735">
    <property type="term" value="F:structural constituent of ribosome"/>
    <property type="evidence" value="ECO:0007669"/>
    <property type="project" value="InterPro"/>
</dbReference>
<evidence type="ECO:0000256" key="7">
    <source>
        <dbReference type="ARBA" id="ARBA00058688"/>
    </source>
</evidence>
<evidence type="ECO:0000256" key="6">
    <source>
        <dbReference type="ARBA" id="ARBA00035206"/>
    </source>
</evidence>
<evidence type="ECO:0000256" key="3">
    <source>
        <dbReference type="ARBA" id="ARBA00022884"/>
    </source>
</evidence>
<dbReference type="InterPro" id="IPR041988">
    <property type="entry name" value="Ribosomal_uL24_KOW"/>
</dbReference>
<dbReference type="GO" id="GO:0006412">
    <property type="term" value="P:translation"/>
    <property type="evidence" value="ECO:0007669"/>
    <property type="project" value="UniProtKB-UniRule"/>
</dbReference>
<dbReference type="GO" id="GO:0019843">
    <property type="term" value="F:rRNA binding"/>
    <property type="evidence" value="ECO:0007669"/>
    <property type="project" value="UniProtKB-UniRule"/>
</dbReference>
<dbReference type="Pfam" id="PF00467">
    <property type="entry name" value="KOW"/>
    <property type="match status" value="1"/>
</dbReference>
<evidence type="ECO:0000313" key="11">
    <source>
        <dbReference type="EMBL" id="AEV34025.1"/>
    </source>
</evidence>
<name>G8R2L3_OWEHD</name>
<dbReference type="Gene3D" id="2.30.30.30">
    <property type="match status" value="1"/>
</dbReference>
<dbReference type="Pfam" id="PF17136">
    <property type="entry name" value="ribosomal_L24"/>
    <property type="match status" value="1"/>
</dbReference>
<comment type="function">
    <text evidence="8">One of two assembly initiator proteins, it binds directly to the 5'-end of the 23S rRNA, where it nucleates assembly of the 50S subunit.</text>
</comment>
<keyword evidence="2 8" id="KW-0699">rRNA-binding</keyword>
<keyword evidence="12" id="KW-1185">Reference proteome</keyword>
<dbReference type="CDD" id="cd06089">
    <property type="entry name" value="KOW_RPL26"/>
    <property type="match status" value="1"/>
</dbReference>
<dbReference type="HAMAP" id="MF_01326_B">
    <property type="entry name" value="Ribosomal_uL24_B"/>
    <property type="match status" value="1"/>
</dbReference>
<evidence type="ECO:0000256" key="4">
    <source>
        <dbReference type="ARBA" id="ARBA00022980"/>
    </source>
</evidence>
<evidence type="ECO:0000256" key="1">
    <source>
        <dbReference type="ARBA" id="ARBA00010618"/>
    </source>
</evidence>
<dbReference type="HOGENOM" id="CLU_093315_2_3_10"/>
<dbReference type="FunFam" id="2.30.30.30:FF:000004">
    <property type="entry name" value="50S ribosomal protein L24"/>
    <property type="match status" value="1"/>
</dbReference>
<dbReference type="RefSeq" id="WP_014203372.1">
    <property type="nucleotide sequence ID" value="NC_016599.1"/>
</dbReference>
<dbReference type="InterPro" id="IPR008991">
    <property type="entry name" value="Translation_prot_SH3-like_sf"/>
</dbReference>
<evidence type="ECO:0000259" key="10">
    <source>
        <dbReference type="SMART" id="SM00739"/>
    </source>
</evidence>
<comment type="similarity">
    <text evidence="1 8 9">Belongs to the universal ribosomal protein uL24 family.</text>
</comment>
<dbReference type="Proteomes" id="UP000005631">
    <property type="component" value="Chromosome"/>
</dbReference>
<proteinExistence type="inferred from homology"/>
<dbReference type="AlphaFoldDB" id="G8R2L3"/>
<dbReference type="InterPro" id="IPR057264">
    <property type="entry name" value="Ribosomal_uL24_C"/>
</dbReference>
<keyword evidence="3 8" id="KW-0694">RNA-binding</keyword>
<dbReference type="eggNOG" id="COG0198">
    <property type="taxonomic scope" value="Bacteria"/>
</dbReference>
<dbReference type="InterPro" id="IPR003256">
    <property type="entry name" value="Ribosomal_uL24"/>
</dbReference>
<dbReference type="InterPro" id="IPR005825">
    <property type="entry name" value="Ribosomal_uL24_CS"/>
</dbReference>
<evidence type="ECO:0000256" key="5">
    <source>
        <dbReference type="ARBA" id="ARBA00023274"/>
    </source>
</evidence>
<dbReference type="PANTHER" id="PTHR12903">
    <property type="entry name" value="MITOCHONDRIAL RIBOSOMAL PROTEIN L24"/>
    <property type="match status" value="1"/>
</dbReference>
<keyword evidence="5 8" id="KW-0687">Ribonucleoprotein</keyword>
<dbReference type="PATRIC" id="fig|926562.3.peg.3088"/>
<evidence type="ECO:0000256" key="9">
    <source>
        <dbReference type="RuleBase" id="RU003477"/>
    </source>
</evidence>
<protein>
    <recommendedName>
        <fullName evidence="6 8">Large ribosomal subunit protein uL24</fullName>
    </recommendedName>
</protein>
<comment type="function">
    <text evidence="7 8">One of the proteins that surrounds the polypeptide exit tunnel on the outside of the subunit.</text>
</comment>
<evidence type="ECO:0000256" key="8">
    <source>
        <dbReference type="HAMAP-Rule" id="MF_01326"/>
    </source>
</evidence>
<dbReference type="SUPFAM" id="SSF50104">
    <property type="entry name" value="Translation proteins SH3-like domain"/>
    <property type="match status" value="1"/>
</dbReference>
<dbReference type="SMART" id="SM00739">
    <property type="entry name" value="KOW"/>
    <property type="match status" value="1"/>
</dbReference>
<sequence>MAKFHIKKGDTVKVLAGEYKGQTGKVIEMLGEKNKALVEGINVVKKHEKPSASNPQGGIIEKEAPIHLSNLMYVDADGKASRIGRKADENGKLVRYSKKTEDIIK</sequence>
<dbReference type="InterPro" id="IPR014722">
    <property type="entry name" value="Rib_uL2_dom2"/>
</dbReference>
<reference evidence="11 12" key="1">
    <citation type="journal article" date="2012" name="Stand. Genomic Sci.">
        <title>Genome sequence of the orange-pigmented seawater bacterium Owenweeksia hongkongensis type strain (UST20020801(T)).</title>
        <authorList>
            <person name="Riedel T."/>
            <person name="Held B."/>
            <person name="Nolan M."/>
            <person name="Lucas S."/>
            <person name="Lapidus A."/>
            <person name="Tice H."/>
            <person name="Del Rio T.G."/>
            <person name="Cheng J.F."/>
            <person name="Han C."/>
            <person name="Tapia R."/>
            <person name="Goodwin L.A."/>
            <person name="Pitluck S."/>
            <person name="Liolios K."/>
            <person name="Mavromatis K."/>
            <person name="Pagani I."/>
            <person name="Ivanova N."/>
            <person name="Mikhailova N."/>
            <person name="Pati A."/>
            <person name="Chen A."/>
            <person name="Palaniappan K."/>
            <person name="Rohde M."/>
            <person name="Tindall B.J."/>
            <person name="Detter J.C."/>
            <person name="Goker M."/>
            <person name="Woyke T."/>
            <person name="Bristow J."/>
            <person name="Eisen J.A."/>
            <person name="Markowitz V."/>
            <person name="Hugenholtz P."/>
            <person name="Klenk H.P."/>
            <person name="Kyrpides N.C."/>
        </authorList>
    </citation>
    <scope>NUCLEOTIDE SEQUENCE</scope>
    <source>
        <strain evidence="12">DSM 17368 / JCM 12287 / NRRL B-23963</strain>
    </source>
</reference>
<dbReference type="PROSITE" id="PS01108">
    <property type="entry name" value="RIBOSOMAL_L24"/>
    <property type="match status" value="1"/>
</dbReference>
<evidence type="ECO:0000313" key="12">
    <source>
        <dbReference type="Proteomes" id="UP000005631"/>
    </source>
</evidence>
<keyword evidence="4 8" id="KW-0689">Ribosomal protein</keyword>
<dbReference type="EMBL" id="CP003156">
    <property type="protein sequence ID" value="AEV34025.1"/>
    <property type="molecule type" value="Genomic_DNA"/>
</dbReference>
<gene>
    <name evidence="8" type="primary">rplX</name>
    <name evidence="11" type="ordered locus">Oweho_3070</name>
</gene>
<feature type="domain" description="KOW" evidence="10">
    <location>
        <begin position="5"/>
        <end position="32"/>
    </location>
</feature>
<dbReference type="GO" id="GO:1990904">
    <property type="term" value="C:ribonucleoprotein complex"/>
    <property type="evidence" value="ECO:0007669"/>
    <property type="project" value="UniProtKB-KW"/>
</dbReference>
<organism evidence="11 12">
    <name type="scientific">Owenweeksia hongkongensis (strain DSM 17368 / CIP 108786 / JCM 12287 / NRRL B-23963 / UST20020801)</name>
    <dbReference type="NCBI Taxonomy" id="926562"/>
    <lineage>
        <taxon>Bacteria</taxon>
        <taxon>Pseudomonadati</taxon>
        <taxon>Bacteroidota</taxon>
        <taxon>Flavobacteriia</taxon>
        <taxon>Flavobacteriales</taxon>
        <taxon>Owenweeksiaceae</taxon>
        <taxon>Owenweeksia</taxon>
    </lineage>
</organism>
<dbReference type="NCBIfam" id="TIGR01079">
    <property type="entry name" value="rplX_bact"/>
    <property type="match status" value="1"/>
</dbReference>
<dbReference type="KEGG" id="oho:Oweho_3070"/>
<dbReference type="InterPro" id="IPR005824">
    <property type="entry name" value="KOW"/>
</dbReference>